<feature type="signal peptide" evidence="3">
    <location>
        <begin position="1"/>
        <end position="19"/>
    </location>
</feature>
<keyword evidence="5" id="KW-1185">Reference proteome</keyword>
<dbReference type="Proteomes" id="UP001166286">
    <property type="component" value="Unassembled WGS sequence"/>
</dbReference>
<keyword evidence="2" id="KW-1133">Transmembrane helix</keyword>
<dbReference type="EMBL" id="JAFEKC020000018">
    <property type="protein sequence ID" value="KAK0509751.1"/>
    <property type="molecule type" value="Genomic_DNA"/>
</dbReference>
<reference evidence="4" key="1">
    <citation type="submission" date="2023-03" db="EMBL/GenBank/DDBJ databases">
        <title>Complete genome of Cladonia borealis.</title>
        <authorList>
            <person name="Park H."/>
        </authorList>
    </citation>
    <scope>NUCLEOTIDE SEQUENCE</scope>
    <source>
        <strain evidence="4">ANT050790</strain>
    </source>
</reference>
<evidence type="ECO:0000256" key="2">
    <source>
        <dbReference type="SAM" id="Phobius"/>
    </source>
</evidence>
<feature type="transmembrane region" description="Helical" evidence="2">
    <location>
        <begin position="256"/>
        <end position="273"/>
    </location>
</feature>
<organism evidence="4 5">
    <name type="scientific">Cladonia borealis</name>
    <dbReference type="NCBI Taxonomy" id="184061"/>
    <lineage>
        <taxon>Eukaryota</taxon>
        <taxon>Fungi</taxon>
        <taxon>Dikarya</taxon>
        <taxon>Ascomycota</taxon>
        <taxon>Pezizomycotina</taxon>
        <taxon>Lecanoromycetes</taxon>
        <taxon>OSLEUM clade</taxon>
        <taxon>Lecanoromycetidae</taxon>
        <taxon>Lecanorales</taxon>
        <taxon>Lecanorineae</taxon>
        <taxon>Cladoniaceae</taxon>
        <taxon>Cladonia</taxon>
    </lineage>
</organism>
<evidence type="ECO:0000256" key="1">
    <source>
        <dbReference type="SAM" id="MobiDB-lite"/>
    </source>
</evidence>
<feature type="region of interest" description="Disordered" evidence="1">
    <location>
        <begin position="22"/>
        <end position="82"/>
    </location>
</feature>
<keyword evidence="2" id="KW-0812">Transmembrane</keyword>
<protein>
    <recommendedName>
        <fullName evidence="6">Extracellular membrane protein CFEM domain-containing protein</fullName>
    </recommendedName>
</protein>
<evidence type="ECO:0000256" key="3">
    <source>
        <dbReference type="SAM" id="SignalP"/>
    </source>
</evidence>
<feature type="chain" id="PRO_5041330678" description="Extracellular membrane protein CFEM domain-containing protein" evidence="3">
    <location>
        <begin position="20"/>
        <end position="274"/>
    </location>
</feature>
<keyword evidence="2" id="KW-0472">Membrane</keyword>
<proteinExistence type="predicted"/>
<evidence type="ECO:0000313" key="4">
    <source>
        <dbReference type="EMBL" id="KAK0509751.1"/>
    </source>
</evidence>
<dbReference type="AlphaFoldDB" id="A0AA39QXQ4"/>
<evidence type="ECO:0000313" key="5">
    <source>
        <dbReference type="Proteomes" id="UP001166286"/>
    </source>
</evidence>
<evidence type="ECO:0008006" key="6">
    <source>
        <dbReference type="Google" id="ProtNLM"/>
    </source>
</evidence>
<keyword evidence="3" id="KW-0732">Signal</keyword>
<sequence length="274" mass="28493">MRIVLGLIPSLTLIVLTNAGFDPDVDVVPTEPKVEPEPAPEPAPEPDPHPDDGSPTDGSSPTYDSPLLPNPGGTGEDESESDIGETLSDILDAITSIISDVIGGTTTITSAASLPTAAHPCLSAQDIYNSCALQTSGFNTTAATIQANCLCYQNQNQNQNQNQSTSSSWVPGLFDGFLASCNNYVQEQTQLVTLPVLETLTAFCTTAGNVRVSTTAAVSITPAVPTAAATTAPQELPPSKGVATALSPVLFSRGRYMLWTVVLALVGLSWIGYS</sequence>
<accession>A0AA39QXQ4</accession>
<name>A0AA39QXQ4_9LECA</name>
<comment type="caution">
    <text evidence="4">The sequence shown here is derived from an EMBL/GenBank/DDBJ whole genome shotgun (WGS) entry which is preliminary data.</text>
</comment>
<gene>
    <name evidence="4" type="ORF">JMJ35_008145</name>
</gene>